<feature type="compositionally biased region" description="Low complexity" evidence="10">
    <location>
        <begin position="1014"/>
        <end position="1039"/>
    </location>
</feature>
<dbReference type="GO" id="GO:0140359">
    <property type="term" value="F:ABC-type transporter activity"/>
    <property type="evidence" value="ECO:0007669"/>
    <property type="project" value="InterPro"/>
</dbReference>
<comment type="similarity">
    <text evidence="9">Belongs to the ABC transporter superfamily. ABCB family. Heavy Metal importer (TC 3.A.1.210) subfamily.</text>
</comment>
<dbReference type="InterPro" id="IPR003439">
    <property type="entry name" value="ABC_transporter-like_ATP-bd"/>
</dbReference>
<keyword evidence="5" id="KW-0999">Mitochondrion inner membrane</keyword>
<dbReference type="SUPFAM" id="SSF90123">
    <property type="entry name" value="ABC transporter transmembrane region"/>
    <property type="match status" value="1"/>
</dbReference>
<feature type="transmembrane region" description="Helical" evidence="11">
    <location>
        <begin position="175"/>
        <end position="196"/>
    </location>
</feature>
<evidence type="ECO:0000313" key="15">
    <source>
        <dbReference type="Proteomes" id="UP000027195"/>
    </source>
</evidence>
<dbReference type="InterPro" id="IPR011527">
    <property type="entry name" value="ABC1_TM_dom"/>
</dbReference>
<protein>
    <recommendedName>
        <fullName evidence="16">ABC transporter domain-containing protein</fullName>
    </recommendedName>
</protein>
<evidence type="ECO:0000256" key="9">
    <source>
        <dbReference type="ARBA" id="ARBA00024363"/>
    </source>
</evidence>
<keyword evidence="15" id="KW-1185">Reference proteome</keyword>
<dbReference type="PANTHER" id="PTHR24221:SF648">
    <property type="entry name" value="ABC-TYPE TRANSPORTER ATR1"/>
    <property type="match status" value="1"/>
</dbReference>
<dbReference type="PROSITE" id="PS50893">
    <property type="entry name" value="ABC_TRANSPORTER_2"/>
    <property type="match status" value="1"/>
</dbReference>
<name>A0A067N084_BOTB1</name>
<gene>
    <name evidence="14" type="ORF">BOTBODRAFT_25832</name>
</gene>
<dbReference type="GO" id="GO:0005524">
    <property type="term" value="F:ATP binding"/>
    <property type="evidence" value="ECO:0007669"/>
    <property type="project" value="UniProtKB-KW"/>
</dbReference>
<dbReference type="PROSITE" id="PS00211">
    <property type="entry name" value="ABC_TRANSPORTER_1"/>
    <property type="match status" value="1"/>
</dbReference>
<dbReference type="FunFam" id="3.40.50.300:FF:000186">
    <property type="entry name" value="ATP-binding cassette sub-family B member 7, mitochondrial"/>
    <property type="match status" value="1"/>
</dbReference>
<feature type="compositionally biased region" description="Low complexity" evidence="10">
    <location>
        <begin position="1064"/>
        <end position="1079"/>
    </location>
</feature>
<feature type="domain" description="ABC transmembrane type-1" evidence="13">
    <location>
        <begin position="322"/>
        <end position="607"/>
    </location>
</feature>
<dbReference type="PROSITE" id="PS50929">
    <property type="entry name" value="ABC_TM1F"/>
    <property type="match status" value="1"/>
</dbReference>
<dbReference type="InterPro" id="IPR036640">
    <property type="entry name" value="ABC1_TM_sf"/>
</dbReference>
<feature type="transmembrane region" description="Helical" evidence="11">
    <location>
        <begin position="94"/>
        <end position="114"/>
    </location>
</feature>
<dbReference type="CDD" id="cd03253">
    <property type="entry name" value="ABCC_ATM1_transporter"/>
    <property type="match status" value="1"/>
</dbReference>
<dbReference type="InParanoid" id="A0A067N084"/>
<feature type="compositionally biased region" description="Basic and acidic residues" evidence="10">
    <location>
        <begin position="1173"/>
        <end position="1185"/>
    </location>
</feature>
<keyword evidence="8 11" id="KW-0472">Membrane</keyword>
<accession>A0A067N084</accession>
<feature type="region of interest" description="Disordered" evidence="10">
    <location>
        <begin position="942"/>
        <end position="1220"/>
    </location>
</feature>
<evidence type="ECO:0000259" key="12">
    <source>
        <dbReference type="PROSITE" id="PS50893"/>
    </source>
</evidence>
<dbReference type="FunCoup" id="A0A067N084">
    <property type="interactions" value="66"/>
</dbReference>
<feature type="transmembrane region" description="Helical" evidence="11">
    <location>
        <begin position="464"/>
        <end position="485"/>
    </location>
</feature>
<keyword evidence="2" id="KW-0813">Transport</keyword>
<keyword evidence="3 11" id="KW-0812">Transmembrane</keyword>
<dbReference type="Gene3D" id="1.20.1560.10">
    <property type="entry name" value="ABC transporter type 1, transmembrane domain"/>
    <property type="match status" value="1"/>
</dbReference>
<evidence type="ECO:0000256" key="1">
    <source>
        <dbReference type="ARBA" id="ARBA00004141"/>
    </source>
</evidence>
<dbReference type="SMART" id="SM00382">
    <property type="entry name" value="AAA"/>
    <property type="match status" value="1"/>
</dbReference>
<evidence type="ECO:0000256" key="5">
    <source>
        <dbReference type="ARBA" id="ARBA00022792"/>
    </source>
</evidence>
<proteinExistence type="inferred from homology"/>
<feature type="transmembrane region" description="Helical" evidence="11">
    <location>
        <begin position="134"/>
        <end position="155"/>
    </location>
</feature>
<feature type="compositionally biased region" description="Low complexity" evidence="10">
    <location>
        <begin position="1141"/>
        <end position="1150"/>
    </location>
</feature>
<evidence type="ECO:0000256" key="2">
    <source>
        <dbReference type="ARBA" id="ARBA00022448"/>
    </source>
</evidence>
<keyword evidence="4" id="KW-0547">Nucleotide-binding</keyword>
<comment type="subcellular location">
    <subcellularLocation>
        <location evidence="1">Membrane</location>
        <topology evidence="1">Multi-pass membrane protein</topology>
    </subcellularLocation>
</comment>
<reference evidence="15" key="1">
    <citation type="journal article" date="2014" name="Proc. Natl. Acad. Sci. U.S.A.">
        <title>Extensive sampling of basidiomycete genomes demonstrates inadequacy of the white-rot/brown-rot paradigm for wood decay fungi.</title>
        <authorList>
            <person name="Riley R."/>
            <person name="Salamov A.A."/>
            <person name="Brown D.W."/>
            <person name="Nagy L.G."/>
            <person name="Floudas D."/>
            <person name="Held B.W."/>
            <person name="Levasseur A."/>
            <person name="Lombard V."/>
            <person name="Morin E."/>
            <person name="Otillar R."/>
            <person name="Lindquist E.A."/>
            <person name="Sun H."/>
            <person name="LaButti K.M."/>
            <person name="Schmutz J."/>
            <person name="Jabbour D."/>
            <person name="Luo H."/>
            <person name="Baker S.E."/>
            <person name="Pisabarro A.G."/>
            <person name="Walton J.D."/>
            <person name="Blanchette R.A."/>
            <person name="Henrissat B."/>
            <person name="Martin F."/>
            <person name="Cullen D."/>
            <person name="Hibbett D.S."/>
            <person name="Grigoriev I.V."/>
        </authorList>
    </citation>
    <scope>NUCLEOTIDE SEQUENCE [LARGE SCALE GENOMIC DNA]</scope>
    <source>
        <strain evidence="15">FD-172 SS1</strain>
    </source>
</reference>
<feature type="transmembrane region" description="Helical" evidence="11">
    <location>
        <begin position="6"/>
        <end position="28"/>
    </location>
</feature>
<evidence type="ECO:0000313" key="14">
    <source>
        <dbReference type="EMBL" id="KDQ21393.1"/>
    </source>
</evidence>
<evidence type="ECO:0000256" key="3">
    <source>
        <dbReference type="ARBA" id="ARBA00022692"/>
    </source>
</evidence>
<keyword evidence="6" id="KW-0067">ATP-binding</keyword>
<dbReference type="Gene3D" id="3.40.50.300">
    <property type="entry name" value="P-loop containing nucleotide triphosphate hydrolases"/>
    <property type="match status" value="1"/>
</dbReference>
<feature type="region of interest" description="Disordered" evidence="10">
    <location>
        <begin position="214"/>
        <end position="295"/>
    </location>
</feature>
<dbReference type="GO" id="GO:0000041">
    <property type="term" value="P:transition metal ion transport"/>
    <property type="evidence" value="ECO:0007669"/>
    <property type="project" value="UniProtKB-ARBA"/>
</dbReference>
<evidence type="ECO:0000256" key="6">
    <source>
        <dbReference type="ARBA" id="ARBA00022840"/>
    </source>
</evidence>
<dbReference type="OrthoDB" id="6500128at2759"/>
<dbReference type="Proteomes" id="UP000027195">
    <property type="component" value="Unassembled WGS sequence"/>
</dbReference>
<keyword evidence="7 11" id="KW-1133">Transmembrane helix</keyword>
<feature type="domain" description="ABC transporter" evidence="12">
    <location>
        <begin position="641"/>
        <end position="877"/>
    </location>
</feature>
<dbReference type="SUPFAM" id="SSF52540">
    <property type="entry name" value="P-loop containing nucleoside triphosphate hydrolases"/>
    <property type="match status" value="1"/>
</dbReference>
<evidence type="ECO:0000256" key="7">
    <source>
        <dbReference type="ARBA" id="ARBA00022989"/>
    </source>
</evidence>
<feature type="transmembrane region" description="Helical" evidence="11">
    <location>
        <begin position="58"/>
        <end position="82"/>
    </location>
</feature>
<dbReference type="InterPro" id="IPR017871">
    <property type="entry name" value="ABC_transporter-like_CS"/>
</dbReference>
<dbReference type="InterPro" id="IPR003593">
    <property type="entry name" value="AAA+_ATPase"/>
</dbReference>
<feature type="compositionally biased region" description="Basic and acidic residues" evidence="10">
    <location>
        <begin position="286"/>
        <end position="295"/>
    </location>
</feature>
<dbReference type="InterPro" id="IPR039421">
    <property type="entry name" value="Type_1_exporter"/>
</dbReference>
<dbReference type="GO" id="GO:0016887">
    <property type="term" value="F:ATP hydrolysis activity"/>
    <property type="evidence" value="ECO:0007669"/>
    <property type="project" value="InterPro"/>
</dbReference>
<feature type="transmembrane region" description="Helical" evidence="11">
    <location>
        <begin position="318"/>
        <end position="340"/>
    </location>
</feature>
<dbReference type="PANTHER" id="PTHR24221">
    <property type="entry name" value="ATP-BINDING CASSETTE SUB-FAMILY B"/>
    <property type="match status" value="1"/>
</dbReference>
<feature type="transmembrane region" description="Helical" evidence="11">
    <location>
        <begin position="550"/>
        <end position="572"/>
    </location>
</feature>
<dbReference type="GO" id="GO:0016020">
    <property type="term" value="C:membrane"/>
    <property type="evidence" value="ECO:0007669"/>
    <property type="project" value="UniProtKB-SubCell"/>
</dbReference>
<dbReference type="CDD" id="cd18583">
    <property type="entry name" value="ABC_6TM_HMT1"/>
    <property type="match status" value="1"/>
</dbReference>
<feature type="transmembrane region" description="Helical" evidence="11">
    <location>
        <begin position="437"/>
        <end position="458"/>
    </location>
</feature>
<evidence type="ECO:0000256" key="4">
    <source>
        <dbReference type="ARBA" id="ARBA00022741"/>
    </source>
</evidence>
<evidence type="ECO:0000256" key="11">
    <source>
        <dbReference type="SAM" id="Phobius"/>
    </source>
</evidence>
<dbReference type="InterPro" id="IPR027417">
    <property type="entry name" value="P-loop_NTPase"/>
</dbReference>
<feature type="compositionally biased region" description="Polar residues" evidence="10">
    <location>
        <begin position="1094"/>
        <end position="1111"/>
    </location>
</feature>
<dbReference type="AlphaFoldDB" id="A0A067N084"/>
<sequence>MSNRDLVAALSVVHVASPFILAATTFSLMPAHPAPAMPGSPTPITSVVTQVLTPRRPLILTLLSLAAGTYFLDGAFVILRAVLTGHWDPRGVLLVHPMAAPLLGLVAFGGLAILGTWKDIKGYDVWSTRRVKVFVIVAVLLEVLQVVLLGLSGVLNAPTGEPPHIPEKPTYPAWLTSPFISLALSLLRLIVLLPLYPTLTHPYKSYVPTHVANDNDLPDSPESTSLLASPIDGPGPSSNGLSPYGTFNRNDTLHVKNQPSIPSMTSRAQTPAPPDTGAAPLKPNARSKDVEPSLHDMGPRLRRLIPYLWPSGVPKLQALAGICIFILVIGRLVNVALPFTMKGLVAMFSNYQEGPHPSPWPLLFLFAGLKFLQGSGGLNAIRDTLWAPVMQFSDRRMSQLSFDHLLNLSFSFHMHRKTGEILRVLDRGAAINHIFEMILFQIVPTLLDIGIALGVLLYSFDWTLSVVVLVVMVAYITASIVITSWRTRLRRQMNERDVVTRGIHADCLLNYETIKYFGGEQHEGERYREALRQYQILEYKVMVSLNLLNLVQNFIISVGLLVGCVLVVAQVVKGQAGADDFVFFTTYLAQLYGPLNSLGYIYRTINTNLVDTERLMKLLDEPTEVNDKPGAPDLVVTEGEIEFDNVYFSYDHRITALNGISFKVPKGSSVALVGESGSGKSTILRLLYRFYDLGEGEGRILIDGQDIRDVTQQSLRKAIGVVPQDSILFNNEIGYNIGYGKLGAEQHEIENAARAAQMHDRILGFPDGYATKVGERGVRLSGGEKQRVSIARTFLKNAPILLLDEATSALDTSTEKDIQKALQNLAKGRSSLSIAHRLSTIAAADLILVLKDGQIVEQGSHRELLAQGGMFASMWAEQITADEDGETAMLDDRSASSSKGAMNGYIVDMPTTVAPLETEMHEKGLPTAPEPEFEILPRTVALGESPPPVAGDLVEPIPPKEEESSPTPAPAPQVEPSVNEEPVASEPTPAPTPAPAPAPALSAPSVPPSKEVAPTETPAAAPAETPKPAEAAPATPTKASAQSKTSPARPTVQLAFPSSPPVAFPSSSTATSPAVAFPSDNASVHSSTHRRGQSTETAPGQVTFDESTSARAETPDPTSETKRKRISSQNFQRLARRISISRKGSSGSAGPPREGSFASVVANAMRVAGGGGSKDEGSSAAREGEGSATASLSSGTERRKTKKRKEPKESPKDEQAKAKK</sequence>
<keyword evidence="5" id="KW-0496">Mitochondrion</keyword>
<dbReference type="STRING" id="930990.A0A067N084"/>
<feature type="compositionally biased region" description="Pro residues" evidence="10">
    <location>
        <begin position="988"/>
        <end position="998"/>
    </location>
</feature>
<evidence type="ECO:0000256" key="10">
    <source>
        <dbReference type="SAM" id="MobiDB-lite"/>
    </source>
</evidence>
<evidence type="ECO:0000259" key="13">
    <source>
        <dbReference type="PROSITE" id="PS50929"/>
    </source>
</evidence>
<evidence type="ECO:0008006" key="16">
    <source>
        <dbReference type="Google" id="ProtNLM"/>
    </source>
</evidence>
<dbReference type="Pfam" id="PF00664">
    <property type="entry name" value="ABC_membrane"/>
    <property type="match status" value="1"/>
</dbReference>
<dbReference type="EMBL" id="KL198016">
    <property type="protein sequence ID" value="KDQ21393.1"/>
    <property type="molecule type" value="Genomic_DNA"/>
</dbReference>
<feature type="compositionally biased region" description="Polar residues" evidence="10">
    <location>
        <begin position="236"/>
        <end position="269"/>
    </location>
</feature>
<dbReference type="Pfam" id="PF00005">
    <property type="entry name" value="ABC_tran"/>
    <property type="match status" value="1"/>
</dbReference>
<evidence type="ECO:0000256" key="8">
    <source>
        <dbReference type="ARBA" id="ARBA00023136"/>
    </source>
</evidence>
<feature type="compositionally biased region" description="Basic and acidic residues" evidence="10">
    <location>
        <begin position="1206"/>
        <end position="1220"/>
    </location>
</feature>
<dbReference type="HOGENOM" id="CLU_000604_6_4_1"/>
<organism evidence="14 15">
    <name type="scientific">Botryobasidium botryosum (strain FD-172 SS1)</name>
    <dbReference type="NCBI Taxonomy" id="930990"/>
    <lineage>
        <taxon>Eukaryota</taxon>
        <taxon>Fungi</taxon>
        <taxon>Dikarya</taxon>
        <taxon>Basidiomycota</taxon>
        <taxon>Agaricomycotina</taxon>
        <taxon>Agaricomycetes</taxon>
        <taxon>Cantharellales</taxon>
        <taxon>Botryobasidiaceae</taxon>
        <taxon>Botryobasidium</taxon>
    </lineage>
</organism>